<organism evidence="3">
    <name type="scientific">Tanacetum cinerariifolium</name>
    <name type="common">Dalmatian daisy</name>
    <name type="synonym">Chrysanthemum cinerariifolium</name>
    <dbReference type="NCBI Taxonomy" id="118510"/>
    <lineage>
        <taxon>Eukaryota</taxon>
        <taxon>Viridiplantae</taxon>
        <taxon>Streptophyta</taxon>
        <taxon>Embryophyta</taxon>
        <taxon>Tracheophyta</taxon>
        <taxon>Spermatophyta</taxon>
        <taxon>Magnoliopsida</taxon>
        <taxon>eudicotyledons</taxon>
        <taxon>Gunneridae</taxon>
        <taxon>Pentapetalae</taxon>
        <taxon>asterids</taxon>
        <taxon>campanulids</taxon>
        <taxon>Asterales</taxon>
        <taxon>Asteraceae</taxon>
        <taxon>Asteroideae</taxon>
        <taxon>Anthemideae</taxon>
        <taxon>Anthemidinae</taxon>
        <taxon>Tanacetum</taxon>
    </lineage>
</organism>
<accession>A0A6L2KJD3</accession>
<comment type="caution">
    <text evidence="3">The sequence shown here is derived from an EMBL/GenBank/DDBJ whole genome shotgun (WGS) entry which is preliminary data.</text>
</comment>
<dbReference type="EMBL" id="BKCJ010002584">
    <property type="protein sequence ID" value="GEU49568.1"/>
    <property type="molecule type" value="Genomic_DNA"/>
</dbReference>
<dbReference type="SUPFAM" id="SSF53098">
    <property type="entry name" value="Ribonuclease H-like"/>
    <property type="match status" value="1"/>
</dbReference>
<feature type="compositionally biased region" description="Polar residues" evidence="1">
    <location>
        <begin position="391"/>
        <end position="411"/>
    </location>
</feature>
<feature type="compositionally biased region" description="Polar residues" evidence="1">
    <location>
        <begin position="350"/>
        <end position="361"/>
    </location>
</feature>
<feature type="compositionally biased region" description="Low complexity" evidence="1">
    <location>
        <begin position="412"/>
        <end position="421"/>
    </location>
</feature>
<reference evidence="3" key="1">
    <citation type="journal article" date="2019" name="Sci. Rep.">
        <title>Draft genome of Tanacetum cinerariifolium, the natural source of mosquito coil.</title>
        <authorList>
            <person name="Yamashiro T."/>
            <person name="Shiraishi A."/>
            <person name="Satake H."/>
            <person name="Nakayama K."/>
        </authorList>
    </citation>
    <scope>NUCLEOTIDE SEQUENCE</scope>
</reference>
<dbReference type="PANTHER" id="PTHR42648">
    <property type="entry name" value="TRANSPOSASE, PUTATIVE-RELATED"/>
    <property type="match status" value="1"/>
</dbReference>
<dbReference type="InterPro" id="IPR039537">
    <property type="entry name" value="Retrotran_Ty1/copia-like"/>
</dbReference>
<dbReference type="InterPro" id="IPR001584">
    <property type="entry name" value="Integrase_cat-core"/>
</dbReference>
<evidence type="ECO:0000313" key="3">
    <source>
        <dbReference type="EMBL" id="GEU49568.1"/>
    </source>
</evidence>
<feature type="domain" description="Integrase catalytic" evidence="2">
    <location>
        <begin position="183"/>
        <end position="280"/>
    </location>
</feature>
<proteinExistence type="predicted"/>
<feature type="region of interest" description="Disordered" evidence="1">
    <location>
        <begin position="350"/>
        <end position="433"/>
    </location>
</feature>
<evidence type="ECO:0000256" key="1">
    <source>
        <dbReference type="SAM" id="MobiDB-lite"/>
    </source>
</evidence>
<dbReference type="Gene3D" id="3.30.420.10">
    <property type="entry name" value="Ribonuclease H-like superfamily/Ribonuclease H"/>
    <property type="match status" value="1"/>
</dbReference>
<dbReference type="GO" id="GO:0003676">
    <property type="term" value="F:nucleic acid binding"/>
    <property type="evidence" value="ECO:0007669"/>
    <property type="project" value="InterPro"/>
</dbReference>
<gene>
    <name evidence="3" type="ORF">Tci_021546</name>
</gene>
<name>A0A6L2KJD3_TANCI</name>
<evidence type="ECO:0000259" key="2">
    <source>
        <dbReference type="PROSITE" id="PS50994"/>
    </source>
</evidence>
<dbReference type="AlphaFoldDB" id="A0A6L2KJD3"/>
<dbReference type="PANTHER" id="PTHR42648:SF32">
    <property type="entry name" value="RIBONUCLEASE H-LIKE DOMAIN, GAG-PRE-INTEGRASE DOMAIN PROTEIN-RELATED"/>
    <property type="match status" value="1"/>
</dbReference>
<protein>
    <recommendedName>
        <fullName evidence="2">Integrase catalytic domain-containing protein</fullName>
    </recommendedName>
</protein>
<dbReference type="InterPro" id="IPR012337">
    <property type="entry name" value="RNaseH-like_sf"/>
</dbReference>
<dbReference type="PROSITE" id="PS50994">
    <property type="entry name" value="INTEGRASE"/>
    <property type="match status" value="1"/>
</dbReference>
<dbReference type="InterPro" id="IPR036397">
    <property type="entry name" value="RNaseH_sf"/>
</dbReference>
<sequence length="450" mass="49729">MTPKAVLLKSGIKPIAINRPFFAARPTLNSAQPKMISFVKTVHSNVKRPFERKSAAKINVWVLTIRPKIPTVGSKVPAAKPTVDADKGNKGKPVKASAHWIWKPKQNSSGQGSNFNGVSVTFKKYQYIDTQGRLKHITGNISYLSEYEPFNRGYVSFGYGRGKIIGKGSIKTGRENLKDLNVKIIIRDNEGEFRNKEMDEFCSRKGIKREFSNTRTPQQNGVAERRNNTLIEAAKTMLADAKLPVTFWAGAFNTACYVQNRVLVIKPHNNTPYELFNERSPAIRFLRPFGCHVMILNTLENLGKFHAKRDEGYFVGYSLSRTGPDWLFIIDTLTNSMTYVPVVVAGTSSTNISGTNETLNEATKKDDAIPDNNASEKEQEEVNGDKEVPESSGNSNPTASTKVSTNDSFELSSSSTVETEVPTISAHVSTGSLSVLSITSSVPRIISRED</sequence>
<dbReference type="GO" id="GO:0015074">
    <property type="term" value="P:DNA integration"/>
    <property type="evidence" value="ECO:0007669"/>
    <property type="project" value="InterPro"/>
</dbReference>